<dbReference type="GO" id="GO:0005524">
    <property type="term" value="F:ATP binding"/>
    <property type="evidence" value="ECO:0007669"/>
    <property type="project" value="UniProtKB-UniRule"/>
</dbReference>
<dbReference type="GO" id="GO:0006171">
    <property type="term" value="P:cAMP biosynthetic process"/>
    <property type="evidence" value="ECO:0007669"/>
    <property type="project" value="InterPro"/>
</dbReference>
<evidence type="ECO:0000256" key="1">
    <source>
        <dbReference type="ARBA" id="ARBA00000877"/>
    </source>
</evidence>
<dbReference type="EC" id="2.7.7.85" evidence="10"/>
<feature type="domain" description="DAC" evidence="11">
    <location>
        <begin position="79"/>
        <end position="247"/>
    </location>
</feature>
<feature type="transmembrane region" description="Helical" evidence="10">
    <location>
        <begin position="62"/>
        <end position="78"/>
    </location>
</feature>
<dbReference type="InterPro" id="IPR036888">
    <property type="entry name" value="DNA_integrity_DisA_N_sf"/>
</dbReference>
<keyword evidence="5 10" id="KW-0548">Nucleotidyltransferase</keyword>
<protein>
    <recommendedName>
        <fullName evidence="10">Diadenylate cyclase</fullName>
        <shortName evidence="10">DAC</shortName>
        <ecNumber evidence="10">2.7.7.85</ecNumber>
    </recommendedName>
    <alternativeName>
        <fullName evidence="10">Cyclic-di-AMP synthase</fullName>
        <shortName evidence="10">c-di-AMP synthase</shortName>
    </alternativeName>
</protein>
<comment type="caution">
    <text evidence="10">Lacks conserved residue(s) required for the propagation of feature annotation.</text>
</comment>
<feature type="transmembrane region" description="Helical" evidence="10">
    <location>
        <begin position="6"/>
        <end position="26"/>
    </location>
</feature>
<organism evidence="12 13">
    <name type="scientific">Gaoshiqia sediminis</name>
    <dbReference type="NCBI Taxonomy" id="2986998"/>
    <lineage>
        <taxon>Bacteria</taxon>
        <taxon>Pseudomonadati</taxon>
        <taxon>Bacteroidota</taxon>
        <taxon>Bacteroidia</taxon>
        <taxon>Marinilabiliales</taxon>
        <taxon>Prolixibacteraceae</taxon>
        <taxon>Gaoshiqia</taxon>
    </lineage>
</organism>
<dbReference type="GO" id="GO:0004016">
    <property type="term" value="F:adenylate cyclase activity"/>
    <property type="evidence" value="ECO:0007669"/>
    <property type="project" value="UniProtKB-UniRule"/>
</dbReference>
<evidence type="ECO:0000256" key="5">
    <source>
        <dbReference type="ARBA" id="ARBA00022695"/>
    </source>
</evidence>
<dbReference type="GO" id="GO:0106408">
    <property type="term" value="F:diadenylate cyclase activity"/>
    <property type="evidence" value="ECO:0007669"/>
    <property type="project" value="UniProtKB-EC"/>
</dbReference>
<evidence type="ECO:0000259" key="11">
    <source>
        <dbReference type="PROSITE" id="PS51794"/>
    </source>
</evidence>
<dbReference type="RefSeq" id="WP_282590592.1">
    <property type="nucleotide sequence ID" value="NZ_JAPAAF010000004.1"/>
</dbReference>
<keyword evidence="6 10" id="KW-0547">Nucleotide-binding</keyword>
<dbReference type="HAMAP" id="MF_01499">
    <property type="entry name" value="DacA"/>
    <property type="match status" value="1"/>
</dbReference>
<comment type="catalytic activity">
    <reaction evidence="1 10">
        <text>2 ATP = 3',3'-c-di-AMP + 2 diphosphate</text>
        <dbReference type="Rhea" id="RHEA:35655"/>
        <dbReference type="ChEBI" id="CHEBI:30616"/>
        <dbReference type="ChEBI" id="CHEBI:33019"/>
        <dbReference type="ChEBI" id="CHEBI:71500"/>
        <dbReference type="EC" id="2.7.7.85"/>
    </reaction>
</comment>
<evidence type="ECO:0000313" key="13">
    <source>
        <dbReference type="Proteomes" id="UP001163821"/>
    </source>
</evidence>
<keyword evidence="7 10" id="KW-0067">ATP-binding</keyword>
<keyword evidence="13" id="KW-1185">Reference proteome</keyword>
<dbReference type="InterPro" id="IPR034701">
    <property type="entry name" value="CdaA"/>
</dbReference>
<keyword evidence="4 10" id="KW-0812">Transmembrane</keyword>
<comment type="function">
    <text evidence="10">Catalyzes the condensation of 2 ATP molecules into cyclic di-AMP (c-di-AMP), a second messenger used to regulate differing processes in different bacteria.</text>
</comment>
<accession>A0AA42C4P1</accession>
<keyword evidence="9 10" id="KW-0472">Membrane</keyword>
<comment type="caution">
    <text evidence="12">The sequence shown here is derived from an EMBL/GenBank/DDBJ whole genome shotgun (WGS) entry which is preliminary data.</text>
</comment>
<dbReference type="PANTHER" id="PTHR34185:SF1">
    <property type="entry name" value="DIADENYLATE CYCLASE"/>
    <property type="match status" value="1"/>
</dbReference>
<evidence type="ECO:0000256" key="9">
    <source>
        <dbReference type="ARBA" id="ARBA00023136"/>
    </source>
</evidence>
<dbReference type="SUPFAM" id="SSF143597">
    <property type="entry name" value="YojJ-like"/>
    <property type="match status" value="1"/>
</dbReference>
<keyword evidence="3 10" id="KW-0808">Transferase</keyword>
<dbReference type="Gene3D" id="3.40.1700.10">
    <property type="entry name" value="DNA integrity scanning protein, DisA, N-terminal domain"/>
    <property type="match status" value="1"/>
</dbReference>
<evidence type="ECO:0000256" key="8">
    <source>
        <dbReference type="ARBA" id="ARBA00022989"/>
    </source>
</evidence>
<dbReference type="InterPro" id="IPR014046">
    <property type="entry name" value="C-di-AMP_synthase"/>
</dbReference>
<dbReference type="NCBIfam" id="TIGR00159">
    <property type="entry name" value="diadenylate cyclase CdaA"/>
    <property type="match status" value="1"/>
</dbReference>
<dbReference type="InterPro" id="IPR045585">
    <property type="entry name" value="CdaA_N"/>
</dbReference>
<reference evidence="12" key="1">
    <citation type="submission" date="2022-10" db="EMBL/GenBank/DDBJ databases">
        <title>Gaoshiqiia sediminis gen. nov., sp. nov., isolated from coastal sediment.</title>
        <authorList>
            <person name="Yu W.X."/>
            <person name="Mu D.S."/>
            <person name="Du J.Z."/>
            <person name="Liang Y.Q."/>
        </authorList>
    </citation>
    <scope>NUCLEOTIDE SEQUENCE</scope>
    <source>
        <strain evidence="12">A06</strain>
    </source>
</reference>
<dbReference type="InterPro" id="IPR050338">
    <property type="entry name" value="DisA"/>
</dbReference>
<comment type="similarity">
    <text evidence="10">Belongs to the adenylate cyclase family. DacA/CdaA subfamily.</text>
</comment>
<name>A0AA42C4P1_9BACT</name>
<dbReference type="Pfam" id="PF19293">
    <property type="entry name" value="CdaA_N"/>
    <property type="match status" value="1"/>
</dbReference>
<gene>
    <name evidence="12" type="primary">cdaA</name>
    <name evidence="10" type="synonym">dacA</name>
    <name evidence="12" type="ORF">N2K84_04515</name>
</gene>
<evidence type="ECO:0000256" key="7">
    <source>
        <dbReference type="ARBA" id="ARBA00022840"/>
    </source>
</evidence>
<keyword evidence="2 10" id="KW-1003">Cell membrane</keyword>
<evidence type="ECO:0000256" key="4">
    <source>
        <dbReference type="ARBA" id="ARBA00022692"/>
    </source>
</evidence>
<evidence type="ECO:0000256" key="2">
    <source>
        <dbReference type="ARBA" id="ARBA00022475"/>
    </source>
</evidence>
<evidence type="ECO:0000256" key="3">
    <source>
        <dbReference type="ARBA" id="ARBA00022679"/>
    </source>
</evidence>
<evidence type="ECO:0000313" key="12">
    <source>
        <dbReference type="EMBL" id="MCW0481983.1"/>
    </source>
</evidence>
<evidence type="ECO:0000256" key="10">
    <source>
        <dbReference type="HAMAP-Rule" id="MF_01499"/>
    </source>
</evidence>
<dbReference type="InterPro" id="IPR003390">
    <property type="entry name" value="DNA_integrity_scan_DisA_N"/>
</dbReference>
<dbReference type="PIRSF" id="PIRSF004793">
    <property type="entry name" value="UCP004793"/>
    <property type="match status" value="1"/>
</dbReference>
<dbReference type="PROSITE" id="PS51794">
    <property type="entry name" value="DAC"/>
    <property type="match status" value="1"/>
</dbReference>
<feature type="transmembrane region" description="Helical" evidence="10">
    <location>
        <begin position="33"/>
        <end position="50"/>
    </location>
</feature>
<dbReference type="PANTHER" id="PTHR34185">
    <property type="entry name" value="DIADENYLATE CYCLASE"/>
    <property type="match status" value="1"/>
</dbReference>
<evidence type="ECO:0000256" key="6">
    <source>
        <dbReference type="ARBA" id="ARBA00022741"/>
    </source>
</evidence>
<comment type="subunit">
    <text evidence="10">Probably a homodimer.</text>
</comment>
<keyword evidence="8 10" id="KW-1133">Transmembrane helix</keyword>
<dbReference type="AlphaFoldDB" id="A0AA42C4P1"/>
<dbReference type="FunFam" id="3.40.1700.10:FF:000002">
    <property type="entry name" value="Diadenylate cyclase"/>
    <property type="match status" value="1"/>
</dbReference>
<sequence length="266" mass="29862">MNQFIAIRFLDILDILMVAFLLYHLYMLIRGTVAFNIFIGLFVIYLFWLLVRALNMELIDTLMGQFIGVGVLALIVVFQQEIRRFLLLIGSNNQVNRLLGMDKLFSSDKYKTPSNQQLKMLVKACENMARTYTGALIVVAQKSELREFVRTGEKINARISDALLETIFFKNTPLHDGAVIILGNRIVAARCIMPITDKHDLDPTLGLRHRAALGISEVTDAMAIIVSEEKGKISVAQAGELHLNISLAELSKMLENVLHPSDDSDD</sequence>
<dbReference type="Pfam" id="PF02457">
    <property type="entry name" value="DAC"/>
    <property type="match status" value="1"/>
</dbReference>
<dbReference type="Proteomes" id="UP001163821">
    <property type="component" value="Unassembled WGS sequence"/>
</dbReference>
<proteinExistence type="inferred from homology"/>
<dbReference type="EMBL" id="JAPAAF010000004">
    <property type="protein sequence ID" value="MCW0481983.1"/>
    <property type="molecule type" value="Genomic_DNA"/>
</dbReference>